<accession>A0A6G1IBR0</accession>
<dbReference type="GO" id="GO:0008374">
    <property type="term" value="F:O-acyltransferase activity"/>
    <property type="evidence" value="ECO:0007669"/>
    <property type="project" value="TreeGrafter"/>
</dbReference>
<organism evidence="1 2">
    <name type="scientific">Trichodelitschia bisporula</name>
    <dbReference type="NCBI Taxonomy" id="703511"/>
    <lineage>
        <taxon>Eukaryota</taxon>
        <taxon>Fungi</taxon>
        <taxon>Dikarya</taxon>
        <taxon>Ascomycota</taxon>
        <taxon>Pezizomycotina</taxon>
        <taxon>Dothideomycetes</taxon>
        <taxon>Dothideomycetes incertae sedis</taxon>
        <taxon>Phaeotrichales</taxon>
        <taxon>Phaeotrichaceae</taxon>
        <taxon>Trichodelitschia</taxon>
    </lineage>
</organism>
<protein>
    <submittedName>
        <fullName evidence="1">Trimeric LpxA-like protein</fullName>
    </submittedName>
</protein>
<keyword evidence="2" id="KW-1185">Reference proteome</keyword>
<dbReference type="Proteomes" id="UP000799640">
    <property type="component" value="Unassembled WGS sequence"/>
</dbReference>
<evidence type="ECO:0000313" key="2">
    <source>
        <dbReference type="Proteomes" id="UP000799640"/>
    </source>
</evidence>
<feature type="non-terminal residue" evidence="1">
    <location>
        <position position="1"/>
    </location>
</feature>
<dbReference type="EMBL" id="ML996687">
    <property type="protein sequence ID" value="KAF2405631.1"/>
    <property type="molecule type" value="Genomic_DNA"/>
</dbReference>
<dbReference type="InterPro" id="IPR011004">
    <property type="entry name" value="Trimer_LpxA-like_sf"/>
</dbReference>
<feature type="non-terminal residue" evidence="1">
    <location>
        <position position="131"/>
    </location>
</feature>
<dbReference type="Gene3D" id="2.160.10.10">
    <property type="entry name" value="Hexapeptide repeat proteins"/>
    <property type="match status" value="1"/>
</dbReference>
<sequence length="131" mass="13477">PYVKAPVWIDYGTRLRVGSTSFINRGLVVTDSPVAEVRIGERCLLGPGVCLAAVEHPLDPAQRGGPLGAPTYAADIVIEDDCWICAGVTIVGGVTIGRGSTIGAGAVLTKSIPPYSLAVGNPARVIRSLAP</sequence>
<dbReference type="Pfam" id="PF00132">
    <property type="entry name" value="Hexapep"/>
    <property type="match status" value="1"/>
</dbReference>
<name>A0A6G1IBR0_9PEZI</name>
<evidence type="ECO:0000313" key="1">
    <source>
        <dbReference type="EMBL" id="KAF2405631.1"/>
    </source>
</evidence>
<dbReference type="InterPro" id="IPR001451">
    <property type="entry name" value="Hexapep"/>
</dbReference>
<dbReference type="PANTHER" id="PTHR23416:SF54">
    <property type="entry name" value="ACETYLTRANSFERASE, CYSE_LACA_LPXA_NODL FAMILY (AFU_ORTHOLOGUE AFUA_2G08430)-RELATED"/>
    <property type="match status" value="1"/>
</dbReference>
<proteinExistence type="predicted"/>
<dbReference type="SUPFAM" id="SSF51161">
    <property type="entry name" value="Trimeric LpxA-like enzymes"/>
    <property type="match status" value="1"/>
</dbReference>
<dbReference type="OrthoDB" id="3920476at2759"/>
<dbReference type="AlphaFoldDB" id="A0A6G1IBR0"/>
<reference evidence="1" key="1">
    <citation type="journal article" date="2020" name="Stud. Mycol.">
        <title>101 Dothideomycetes genomes: a test case for predicting lifestyles and emergence of pathogens.</title>
        <authorList>
            <person name="Haridas S."/>
            <person name="Albert R."/>
            <person name="Binder M."/>
            <person name="Bloem J."/>
            <person name="Labutti K."/>
            <person name="Salamov A."/>
            <person name="Andreopoulos B."/>
            <person name="Baker S."/>
            <person name="Barry K."/>
            <person name="Bills G."/>
            <person name="Bluhm B."/>
            <person name="Cannon C."/>
            <person name="Castanera R."/>
            <person name="Culley D."/>
            <person name="Daum C."/>
            <person name="Ezra D."/>
            <person name="Gonzalez J."/>
            <person name="Henrissat B."/>
            <person name="Kuo A."/>
            <person name="Liang C."/>
            <person name="Lipzen A."/>
            <person name="Lutzoni F."/>
            <person name="Magnuson J."/>
            <person name="Mondo S."/>
            <person name="Nolan M."/>
            <person name="Ohm R."/>
            <person name="Pangilinan J."/>
            <person name="Park H.-J."/>
            <person name="Ramirez L."/>
            <person name="Alfaro M."/>
            <person name="Sun H."/>
            <person name="Tritt A."/>
            <person name="Yoshinaga Y."/>
            <person name="Zwiers L.-H."/>
            <person name="Turgeon B."/>
            <person name="Goodwin S."/>
            <person name="Spatafora J."/>
            <person name="Crous P."/>
            <person name="Grigoriev I."/>
        </authorList>
    </citation>
    <scope>NUCLEOTIDE SEQUENCE</scope>
    <source>
        <strain evidence="1">CBS 262.69</strain>
    </source>
</reference>
<gene>
    <name evidence="1" type="ORF">EJ06DRAFT_453950</name>
</gene>
<dbReference type="InterPro" id="IPR051159">
    <property type="entry name" value="Hexapeptide_acetyltransf"/>
</dbReference>
<dbReference type="PANTHER" id="PTHR23416">
    <property type="entry name" value="SIALIC ACID SYNTHASE-RELATED"/>
    <property type="match status" value="1"/>
</dbReference>